<dbReference type="PATRIC" id="fig|1304284.3.peg.662"/>
<evidence type="ECO:0000256" key="4">
    <source>
        <dbReference type="ARBA" id="ARBA00022801"/>
    </source>
</evidence>
<sequence>MLVGASTDVGKIREINQDAYYCSDVEEFPLFIIADGMGGHNAGEVASAIAVDSVKQIFNSKKNIFKNGETEVSKFIKLALIEANTKIYNKAKEIEDCKGMGTTITLAYILDNHIHIGHIGDSRAYLLTDGELIQLTQDHSLVAELVRNGSISEEEAENHPQKNIITRALGTDENIEVDIITREVKENDKILLCTDGLTNMVCDEKIKEVLVNTDDLQNASDTLVNIANESGGYDNTTVILIGID</sequence>
<keyword evidence="6" id="KW-0464">Manganese</keyword>
<dbReference type="SUPFAM" id="SSF81606">
    <property type="entry name" value="PP2C-like"/>
    <property type="match status" value="1"/>
</dbReference>
<evidence type="ECO:0000256" key="8">
    <source>
        <dbReference type="ARBA" id="ARBA00048336"/>
    </source>
</evidence>
<protein>
    <recommendedName>
        <fullName evidence="2">protein-serine/threonine phosphatase</fullName>
        <ecNumber evidence="2">3.1.3.16</ecNumber>
    </recommendedName>
</protein>
<feature type="domain" description="PPM-type phosphatase" evidence="9">
    <location>
        <begin position="2"/>
        <end position="243"/>
    </location>
</feature>
<dbReference type="CDD" id="cd00143">
    <property type="entry name" value="PP2Cc"/>
    <property type="match status" value="1"/>
</dbReference>
<gene>
    <name evidence="10" type="ORF">L21TH_0673</name>
</gene>
<evidence type="ECO:0000256" key="6">
    <source>
        <dbReference type="ARBA" id="ARBA00023211"/>
    </source>
</evidence>
<proteinExistence type="predicted"/>
<dbReference type="SMART" id="SM00332">
    <property type="entry name" value="PP2Cc"/>
    <property type="match status" value="1"/>
</dbReference>
<dbReference type="SMART" id="SM00331">
    <property type="entry name" value="PP2C_SIG"/>
    <property type="match status" value="1"/>
</dbReference>
<evidence type="ECO:0000256" key="3">
    <source>
        <dbReference type="ARBA" id="ARBA00022723"/>
    </source>
</evidence>
<keyword evidence="11" id="KW-1185">Reference proteome</keyword>
<comment type="catalytic activity">
    <reaction evidence="8">
        <text>O-phospho-L-threonyl-[protein] + H2O = L-threonyl-[protein] + phosphate</text>
        <dbReference type="Rhea" id="RHEA:47004"/>
        <dbReference type="Rhea" id="RHEA-COMP:11060"/>
        <dbReference type="Rhea" id="RHEA-COMP:11605"/>
        <dbReference type="ChEBI" id="CHEBI:15377"/>
        <dbReference type="ChEBI" id="CHEBI:30013"/>
        <dbReference type="ChEBI" id="CHEBI:43474"/>
        <dbReference type="ChEBI" id="CHEBI:61977"/>
        <dbReference type="EC" id="3.1.3.16"/>
    </reaction>
</comment>
<evidence type="ECO:0000256" key="7">
    <source>
        <dbReference type="ARBA" id="ARBA00047761"/>
    </source>
</evidence>
<evidence type="ECO:0000313" key="11">
    <source>
        <dbReference type="Proteomes" id="UP000013378"/>
    </source>
</evidence>
<evidence type="ECO:0000256" key="1">
    <source>
        <dbReference type="ARBA" id="ARBA00001936"/>
    </source>
</evidence>
<comment type="caution">
    <text evidence="10">The sequence shown here is derived from an EMBL/GenBank/DDBJ whole genome shotgun (WGS) entry which is preliminary data.</text>
</comment>
<dbReference type="EMBL" id="ARZA01000066">
    <property type="protein sequence ID" value="EOD01319.1"/>
    <property type="molecule type" value="Genomic_DNA"/>
</dbReference>
<evidence type="ECO:0000256" key="5">
    <source>
        <dbReference type="ARBA" id="ARBA00022912"/>
    </source>
</evidence>
<dbReference type="AlphaFoldDB" id="R1CXH2"/>
<evidence type="ECO:0000313" key="10">
    <source>
        <dbReference type="EMBL" id="EOD01319.1"/>
    </source>
</evidence>
<dbReference type="GO" id="GO:0004722">
    <property type="term" value="F:protein serine/threonine phosphatase activity"/>
    <property type="evidence" value="ECO:0007669"/>
    <property type="project" value="UniProtKB-EC"/>
</dbReference>
<accession>R1CXH2</accession>
<dbReference type="OrthoDB" id="9801841at2"/>
<dbReference type="EC" id="3.1.3.16" evidence="2"/>
<evidence type="ECO:0000259" key="9">
    <source>
        <dbReference type="PROSITE" id="PS51746"/>
    </source>
</evidence>
<comment type="cofactor">
    <cofactor evidence="1">
        <name>Mn(2+)</name>
        <dbReference type="ChEBI" id="CHEBI:29035"/>
    </cofactor>
</comment>
<comment type="catalytic activity">
    <reaction evidence="7">
        <text>O-phospho-L-seryl-[protein] + H2O = L-seryl-[protein] + phosphate</text>
        <dbReference type="Rhea" id="RHEA:20629"/>
        <dbReference type="Rhea" id="RHEA-COMP:9863"/>
        <dbReference type="Rhea" id="RHEA-COMP:11604"/>
        <dbReference type="ChEBI" id="CHEBI:15377"/>
        <dbReference type="ChEBI" id="CHEBI:29999"/>
        <dbReference type="ChEBI" id="CHEBI:43474"/>
        <dbReference type="ChEBI" id="CHEBI:83421"/>
        <dbReference type="EC" id="3.1.3.16"/>
    </reaction>
</comment>
<dbReference type="PROSITE" id="PS51746">
    <property type="entry name" value="PPM_2"/>
    <property type="match status" value="1"/>
</dbReference>
<dbReference type="NCBIfam" id="NF033484">
    <property type="entry name" value="Stp1_PP2C_phos"/>
    <property type="match status" value="1"/>
</dbReference>
<dbReference type="InterPro" id="IPR036457">
    <property type="entry name" value="PPM-type-like_dom_sf"/>
</dbReference>
<dbReference type="Proteomes" id="UP000013378">
    <property type="component" value="Unassembled WGS sequence"/>
</dbReference>
<dbReference type="Pfam" id="PF13672">
    <property type="entry name" value="PP2C_2"/>
    <property type="match status" value="1"/>
</dbReference>
<keyword evidence="4" id="KW-0378">Hydrolase</keyword>
<dbReference type="InterPro" id="IPR001932">
    <property type="entry name" value="PPM-type_phosphatase-like_dom"/>
</dbReference>
<organism evidence="10 11">
    <name type="scientific">Caldisalinibacter kiritimatiensis</name>
    <dbReference type="NCBI Taxonomy" id="1304284"/>
    <lineage>
        <taxon>Bacteria</taxon>
        <taxon>Bacillati</taxon>
        <taxon>Bacillota</taxon>
        <taxon>Tissierellia</taxon>
        <taxon>Tissierellales</taxon>
        <taxon>Thermohalobacteraceae</taxon>
        <taxon>Caldisalinibacter</taxon>
    </lineage>
</organism>
<dbReference type="InterPro" id="IPR015655">
    <property type="entry name" value="PP2C"/>
</dbReference>
<name>R1CXH2_9FIRM</name>
<keyword evidence="5" id="KW-0904">Protein phosphatase</keyword>
<dbReference type="GO" id="GO:0046872">
    <property type="term" value="F:metal ion binding"/>
    <property type="evidence" value="ECO:0007669"/>
    <property type="project" value="UniProtKB-KW"/>
</dbReference>
<evidence type="ECO:0000256" key="2">
    <source>
        <dbReference type="ARBA" id="ARBA00013081"/>
    </source>
</evidence>
<dbReference type="Gene3D" id="3.60.40.10">
    <property type="entry name" value="PPM-type phosphatase domain"/>
    <property type="match status" value="1"/>
</dbReference>
<dbReference type="FunFam" id="3.60.40.10:FF:000002">
    <property type="entry name" value="Serine/threonine phosphatase stp"/>
    <property type="match status" value="1"/>
</dbReference>
<dbReference type="RefSeq" id="WP_006308917.1">
    <property type="nucleotide sequence ID" value="NZ_ARZA01000066.1"/>
</dbReference>
<dbReference type="STRING" id="1304284.L21TH_0673"/>
<dbReference type="eggNOG" id="COG0631">
    <property type="taxonomic scope" value="Bacteria"/>
</dbReference>
<reference evidence="10 11" key="1">
    <citation type="journal article" date="2015" name="Geomicrobiol. J.">
        <title>Caldisalinibacter kiritimatiensis gen. nov., sp. nov., a moderately thermohalophilic thiosulfate-reducing bacterium from a hypersaline microbial mat.</title>
        <authorList>
            <person name="Ben Hania W."/>
            <person name="Joseph M."/>
            <person name="Fiebig A."/>
            <person name="Bunk B."/>
            <person name="Klenk H.-P."/>
            <person name="Fardeau M.-L."/>
            <person name="Spring S."/>
        </authorList>
    </citation>
    <scope>NUCLEOTIDE SEQUENCE [LARGE SCALE GENOMIC DNA]</scope>
    <source>
        <strain evidence="10 11">L21-TH-D2</strain>
    </source>
</reference>
<keyword evidence="3" id="KW-0479">Metal-binding</keyword>
<dbReference type="PANTHER" id="PTHR47992">
    <property type="entry name" value="PROTEIN PHOSPHATASE"/>
    <property type="match status" value="1"/>
</dbReference>